<protein>
    <submittedName>
        <fullName evidence="2">Uncharacterized protein</fullName>
    </submittedName>
</protein>
<dbReference type="Proteomes" id="UP000195437">
    <property type="component" value="Chromosome"/>
</dbReference>
<gene>
    <name evidence="2" type="ORF">CBW65_07545</name>
</gene>
<keyword evidence="1" id="KW-0732">Signal</keyword>
<sequence length="218" mass="23414">MSLKKVVPAILGLSLVFSGSALAANPQVTGIENDTSVNILSNTPDDLSFSPGKSVKNKEKYLESVEKYWKKSPQTIGTEALVQPVLSDQDDLTHNGSNMYSKFTSNVNNGWTNVSVSGSSRAAWVGSNPFNADSITLADKITYSGVNVTISVPGSSSWSISAFTASWSAKVSNDWDIDHTYSNINSTGYDVYIKQTTTGDFKFGSSFYTTTASDGAWL</sequence>
<feature type="signal peptide" evidence="1">
    <location>
        <begin position="1"/>
        <end position="23"/>
    </location>
</feature>
<organism evidence="2 3">
    <name type="scientific">Tumebacillus avium</name>
    <dbReference type="NCBI Taxonomy" id="1903704"/>
    <lineage>
        <taxon>Bacteria</taxon>
        <taxon>Bacillati</taxon>
        <taxon>Bacillota</taxon>
        <taxon>Bacilli</taxon>
        <taxon>Bacillales</taxon>
        <taxon>Alicyclobacillaceae</taxon>
        <taxon>Tumebacillus</taxon>
    </lineage>
</organism>
<name>A0A1Y0INQ6_9BACL</name>
<reference evidence="3" key="1">
    <citation type="submission" date="2017-05" db="EMBL/GenBank/DDBJ databases">
        <authorList>
            <person name="Sung H."/>
        </authorList>
    </citation>
    <scope>NUCLEOTIDE SEQUENCE [LARGE SCALE GENOMIC DNA]</scope>
    <source>
        <strain evidence="3">AR23208</strain>
    </source>
</reference>
<dbReference type="OrthoDB" id="355208at2"/>
<accession>A0A1Y0INQ6</accession>
<dbReference type="EMBL" id="CP021434">
    <property type="protein sequence ID" value="ARU60954.1"/>
    <property type="molecule type" value="Genomic_DNA"/>
</dbReference>
<evidence type="ECO:0000256" key="1">
    <source>
        <dbReference type="SAM" id="SignalP"/>
    </source>
</evidence>
<feature type="chain" id="PRO_5012191956" evidence="1">
    <location>
        <begin position="24"/>
        <end position="218"/>
    </location>
</feature>
<dbReference type="RefSeq" id="WP_087456340.1">
    <property type="nucleotide sequence ID" value="NZ_CP021434.1"/>
</dbReference>
<evidence type="ECO:0000313" key="3">
    <source>
        <dbReference type="Proteomes" id="UP000195437"/>
    </source>
</evidence>
<dbReference type="KEGG" id="tum:CBW65_07545"/>
<proteinExistence type="predicted"/>
<dbReference type="AlphaFoldDB" id="A0A1Y0INQ6"/>
<keyword evidence="3" id="KW-1185">Reference proteome</keyword>
<evidence type="ECO:0000313" key="2">
    <source>
        <dbReference type="EMBL" id="ARU60954.1"/>
    </source>
</evidence>